<keyword evidence="2" id="KW-0378">Hydrolase</keyword>
<dbReference type="STRING" id="1121345.SAMN02745217_00713"/>
<protein>
    <submittedName>
        <fullName evidence="2">N-terminal domain of peptidoglycan hydrolase CwlO-containing protein</fullName>
    </submittedName>
</protein>
<dbReference type="EMBL" id="FRFD01000003">
    <property type="protein sequence ID" value="SHO44756.1"/>
    <property type="molecule type" value="Genomic_DNA"/>
</dbReference>
<gene>
    <name evidence="2" type="ORF">SAMN02745217_00713</name>
</gene>
<feature type="coiled-coil region" evidence="1">
    <location>
        <begin position="145"/>
        <end position="193"/>
    </location>
</feature>
<proteinExistence type="predicted"/>
<feature type="coiled-coil region" evidence="1">
    <location>
        <begin position="61"/>
        <end position="102"/>
    </location>
</feature>
<evidence type="ECO:0000313" key="3">
    <source>
        <dbReference type="Proteomes" id="UP000184612"/>
    </source>
</evidence>
<organism evidence="2 3">
    <name type="scientific">Anaerocolumna xylanovorans DSM 12503</name>
    <dbReference type="NCBI Taxonomy" id="1121345"/>
    <lineage>
        <taxon>Bacteria</taxon>
        <taxon>Bacillati</taxon>
        <taxon>Bacillota</taxon>
        <taxon>Clostridia</taxon>
        <taxon>Lachnospirales</taxon>
        <taxon>Lachnospiraceae</taxon>
        <taxon>Anaerocolumna</taxon>
    </lineage>
</organism>
<evidence type="ECO:0000313" key="2">
    <source>
        <dbReference type="EMBL" id="SHO44756.1"/>
    </source>
</evidence>
<reference evidence="2 3" key="1">
    <citation type="submission" date="2016-12" db="EMBL/GenBank/DDBJ databases">
        <authorList>
            <person name="Song W.-J."/>
            <person name="Kurnit D.M."/>
        </authorList>
    </citation>
    <scope>NUCLEOTIDE SEQUENCE [LARGE SCALE GENOMIC DNA]</scope>
    <source>
        <strain evidence="2 3">DSM 12503</strain>
    </source>
</reference>
<dbReference type="GO" id="GO:0016787">
    <property type="term" value="F:hydrolase activity"/>
    <property type="evidence" value="ECO:0007669"/>
    <property type="project" value="UniProtKB-KW"/>
</dbReference>
<evidence type="ECO:0000256" key="1">
    <source>
        <dbReference type="SAM" id="Coils"/>
    </source>
</evidence>
<name>A0A1M7XZY2_9FIRM</name>
<dbReference type="Gene3D" id="6.10.250.3150">
    <property type="match status" value="1"/>
</dbReference>
<accession>A0A1M7XZY2</accession>
<keyword evidence="3" id="KW-1185">Reference proteome</keyword>
<dbReference type="OrthoDB" id="1706424at2"/>
<dbReference type="RefSeq" id="WP_139243258.1">
    <property type="nucleotide sequence ID" value="NZ_FRFD01000003.1"/>
</dbReference>
<dbReference type="Proteomes" id="UP000184612">
    <property type="component" value="Unassembled WGS sequence"/>
</dbReference>
<sequence>MRKRIRITAGLMAGVLILLMLFKIQTFGENSKVKETEDKVLKISEEEKENLEILFTINQKWEELQKQADGTTEKIKQLTIEKEKLESEIDSINNSYNKQRDTLGKILVAYERKGTASYLDALLSAGDLKTFIRSVNILRDLTGGVNKLLMDLKENEEKLSEDKKKLSDKITELKEEEKELTLQIEQQAKLKAEQEAFLWSLKEEKGHYEDQLELLKATWEGAKEYFKGDFAKEFEEKIQSGAITTEDLKLHIDFLKISGELKEEKLNEALLPIAFHFEEGKAQLVVPDRALTLTGTFEIKDSASLIFQVTEGTFYGLPLEENSISELFPEGFPVIDLAALMQNMQFNIKLNQVKLKKGVLEFTLKPVF</sequence>
<dbReference type="AlphaFoldDB" id="A0A1M7XZY2"/>
<keyword evidence="1" id="KW-0175">Coiled coil</keyword>